<feature type="region of interest" description="Disordered" evidence="5">
    <location>
        <begin position="599"/>
        <end position="618"/>
    </location>
</feature>
<dbReference type="InterPro" id="IPR036736">
    <property type="entry name" value="ACP-like_sf"/>
</dbReference>
<evidence type="ECO:0000256" key="5">
    <source>
        <dbReference type="SAM" id="MobiDB-lite"/>
    </source>
</evidence>
<organism evidence="7 8">
    <name type="scientific">Nocardiopsis tropica</name>
    <dbReference type="NCBI Taxonomy" id="109330"/>
    <lineage>
        <taxon>Bacteria</taxon>
        <taxon>Bacillati</taxon>
        <taxon>Actinomycetota</taxon>
        <taxon>Actinomycetes</taxon>
        <taxon>Streptosporangiales</taxon>
        <taxon>Nocardiopsidaceae</taxon>
        <taxon>Nocardiopsis</taxon>
    </lineage>
</organism>
<dbReference type="Gene3D" id="1.10.1200.10">
    <property type="entry name" value="ACP-like"/>
    <property type="match status" value="1"/>
</dbReference>
<dbReference type="InterPro" id="IPR045851">
    <property type="entry name" value="AMP-bd_C_sf"/>
</dbReference>
<dbReference type="InterPro" id="IPR025110">
    <property type="entry name" value="AMP-bd_C"/>
</dbReference>
<dbReference type="InterPro" id="IPR013120">
    <property type="entry name" value="FAR_NAD-bd"/>
</dbReference>
<dbReference type="SUPFAM" id="SSF56801">
    <property type="entry name" value="Acetyl-CoA synthetase-like"/>
    <property type="match status" value="1"/>
</dbReference>
<protein>
    <submittedName>
        <fullName evidence="7">AMP-binding protein</fullName>
    </submittedName>
</protein>
<evidence type="ECO:0000256" key="3">
    <source>
        <dbReference type="ARBA" id="ARBA00022553"/>
    </source>
</evidence>
<proteinExistence type="predicted"/>
<dbReference type="InterPro" id="IPR023213">
    <property type="entry name" value="CAT-like_dom_sf"/>
</dbReference>
<comment type="caution">
    <text evidence="7">The sequence shown here is derived from an EMBL/GenBank/DDBJ whole genome shotgun (WGS) entry which is preliminary data.</text>
</comment>
<feature type="region of interest" description="Disordered" evidence="5">
    <location>
        <begin position="784"/>
        <end position="859"/>
    </location>
</feature>
<dbReference type="InterPro" id="IPR042099">
    <property type="entry name" value="ANL_N_sf"/>
</dbReference>
<accession>A0ABU7L0G1</accession>
<keyword evidence="2" id="KW-0596">Phosphopantetheine</keyword>
<evidence type="ECO:0000313" key="8">
    <source>
        <dbReference type="Proteomes" id="UP001348641"/>
    </source>
</evidence>
<dbReference type="InterPro" id="IPR006162">
    <property type="entry name" value="Ppantetheine_attach_site"/>
</dbReference>
<dbReference type="Gene3D" id="3.30.300.30">
    <property type="match status" value="1"/>
</dbReference>
<dbReference type="InterPro" id="IPR000873">
    <property type="entry name" value="AMP-dep_synth/lig_dom"/>
</dbReference>
<dbReference type="Pfam" id="PF13193">
    <property type="entry name" value="AMP-binding_C"/>
    <property type="match status" value="1"/>
</dbReference>
<name>A0ABU7L0G1_9ACTN</name>
<evidence type="ECO:0000259" key="6">
    <source>
        <dbReference type="PROSITE" id="PS50075"/>
    </source>
</evidence>
<evidence type="ECO:0000256" key="4">
    <source>
        <dbReference type="ARBA" id="ARBA00022598"/>
    </source>
</evidence>
<dbReference type="PANTHER" id="PTHR45527">
    <property type="entry name" value="NONRIBOSOMAL PEPTIDE SYNTHETASE"/>
    <property type="match status" value="1"/>
</dbReference>
<dbReference type="PROSITE" id="PS50075">
    <property type="entry name" value="CARRIER"/>
    <property type="match status" value="1"/>
</dbReference>
<dbReference type="Proteomes" id="UP001348641">
    <property type="component" value="Unassembled WGS sequence"/>
</dbReference>
<comment type="cofactor">
    <cofactor evidence="1">
        <name>pantetheine 4'-phosphate</name>
        <dbReference type="ChEBI" id="CHEBI:47942"/>
    </cofactor>
</comment>
<dbReference type="Gene3D" id="3.40.50.12780">
    <property type="entry name" value="N-terminal domain of ligase-like"/>
    <property type="match status" value="1"/>
</dbReference>
<keyword evidence="4" id="KW-0436">Ligase</keyword>
<dbReference type="Gene3D" id="3.30.559.30">
    <property type="entry name" value="Nonribosomal peptide synthetase, condensation domain"/>
    <property type="match status" value="1"/>
</dbReference>
<dbReference type="Gene3D" id="3.30.559.10">
    <property type="entry name" value="Chloramphenicol acetyltransferase-like domain"/>
    <property type="match status" value="1"/>
</dbReference>
<feature type="domain" description="Carrier" evidence="6">
    <location>
        <begin position="528"/>
        <end position="602"/>
    </location>
</feature>
<dbReference type="PROSITE" id="PS00012">
    <property type="entry name" value="PHOSPHOPANTETHEINE"/>
    <property type="match status" value="1"/>
</dbReference>
<dbReference type="PROSITE" id="PS00455">
    <property type="entry name" value="AMP_BINDING"/>
    <property type="match status" value="1"/>
</dbReference>
<feature type="compositionally biased region" description="Gly residues" evidence="5">
    <location>
        <begin position="820"/>
        <end position="850"/>
    </location>
</feature>
<dbReference type="InterPro" id="IPR036291">
    <property type="entry name" value="NAD(P)-bd_dom_sf"/>
</dbReference>
<gene>
    <name evidence="7" type="ORF">Q8A49_31565</name>
</gene>
<dbReference type="InterPro" id="IPR020845">
    <property type="entry name" value="AMP-binding_CS"/>
</dbReference>
<dbReference type="PANTHER" id="PTHR45527:SF1">
    <property type="entry name" value="FATTY ACID SYNTHASE"/>
    <property type="match status" value="1"/>
</dbReference>
<reference evidence="7 8" key="1">
    <citation type="submission" date="2023-07" db="EMBL/GenBank/DDBJ databases">
        <authorList>
            <person name="Girao M."/>
            <person name="Carvalho M.F."/>
        </authorList>
    </citation>
    <scope>NUCLEOTIDE SEQUENCE [LARGE SCALE GENOMIC DNA]</scope>
    <source>
        <strain evidence="7 8">66/93</strain>
    </source>
</reference>
<dbReference type="SUPFAM" id="SSF51735">
    <property type="entry name" value="NAD(P)-binding Rossmann-fold domains"/>
    <property type="match status" value="1"/>
</dbReference>
<keyword evidence="3" id="KW-0597">Phosphoprotein</keyword>
<dbReference type="InterPro" id="IPR009081">
    <property type="entry name" value="PP-bd_ACP"/>
</dbReference>
<dbReference type="SUPFAM" id="SSF52777">
    <property type="entry name" value="CoA-dependent acyltransferases"/>
    <property type="match status" value="2"/>
</dbReference>
<dbReference type="Pfam" id="PF00668">
    <property type="entry name" value="Condensation"/>
    <property type="match status" value="1"/>
</dbReference>
<dbReference type="Pfam" id="PF00550">
    <property type="entry name" value="PP-binding"/>
    <property type="match status" value="1"/>
</dbReference>
<dbReference type="Pfam" id="PF07993">
    <property type="entry name" value="NAD_binding_4"/>
    <property type="match status" value="1"/>
</dbReference>
<sequence length="1503" mass="156901">MRPALSLPDLLTRGARSHPDRTALTDGVRSLDYRALHAASGRVAAHLHGLGAGRGDRVAVIGPRDGRVCALLYGVLRSGAAAVLIDPSWSAADVRARLDAVSVRHVLGTDGAVPAPEGYRAEVLDVDALAAAGPVDPPVPAAAPGSEPASDTAYLSFTSGSSGEPKAVAVTHANAVHYARSLRRRLGLTRADAPCVAHVTTMAADLGHTSWLLALATGGSVHVVPDHETRDPEAFWASLAGAGVSVLKTTPSHLTALLEGRPSGSPPLSTLLLGGETLPRSLAAGLLAGGVADRVVNHYGPTETTIGATCFVADSPADLPADEATVPVGTALGDVSLRLLGPDGLPAPDGVEGELLIGGRGVTDGYHGRPDETALRFVRHDGELVYRTGDTCRRRPDGNLVFTGRTDRQVKIRGFRVDPAEVEWVIGEFPGVGQSAVFVRETSSGGQLLAAVRPAAGHDEGTVLDALRSHLRDRLPGYSIPQPIVALPDFPTGPNGKLDRDRLAAVVDGVLESGGRRAAPGREAAPERIGMPLVRAVAELWAGALGLPFVDPHADVLELGGDSILAMRTVTLLRRSGYRVAFEDFYRNPTPMLLASAARPAGDEAEGDRGAGAEGPEGGGALAPAQRWLFRQRLGDHRHWNQSAVLCCGVPVDAAALSAAVEDVLRRHPALRQPVGPEGPGVPRPAEDVDAVTFSSLPRTTGQLAEAVEATCSELQRGMDPQAGRLIRVHLFSGGHGVRDRLAVIVHHLAGDGLSWRILLDDLAHAYRAALSGQRADLPPTADFYRWAAKGPPPPPAPERTVPESAGAAPAGVGAHRAGGADGTGRANGTGSEGGANGAPGTGRANGTGNAGNANGAGTTAATEPVALTWALDESATARLVRRHGRAQRLEAFLLTALAEAALRWSGRSRLGVEVETHGRDTTGEGGDHMDTVGWFTAVRHVVVDHPVRAVRAGPADTVRGSRRADRTASAAALPWTDVRPAGADTVAERVGEVERRVREAPELPMDAPGPRPDVGFNFLGTFELPDEPSLRWSVAPEAGGAARCPDGDPLYRMRLTARIVEGRLVTDLVYAWPRLSHDAAHGVVASFGRAVAAEAGATPLPHTRSSVSTSGRLLYDGSVQPAPRARVTGEPVRVLLTGATGYVGRHLLPALTARGARVTCLVRGGRDADAALRLPPGPEGAGSGRGGFDVVAGDIDREGLGLSPEALARVRDVQVVVHAAADVRLVAPPDDLERTNVAAVRRLLGWVDAQVPGARLHHLSTLAVAGAVEGSARRFSEADLRIGQGFRTPYERTKFAAEELVRAWAASGRQCYVHRSGHVAAHSATGAFQANVEDNRVYQLVRGYVLAGAAPSRPGETFAFSHVDTVAAGIAAIVANPYAAPGAYHVETPHTVPHDELVSWLVGLGYPVELTGEDAFAAALARVERTRPTAARLASAWSQLEDRNVVVDSSSTAAALDRVGVRFAPPTPAWWSAAMAWAAGVGFLPEPGADVHDEGNVPHHDR</sequence>
<dbReference type="SUPFAM" id="SSF47336">
    <property type="entry name" value="ACP-like"/>
    <property type="match status" value="1"/>
</dbReference>
<evidence type="ECO:0000256" key="2">
    <source>
        <dbReference type="ARBA" id="ARBA00022450"/>
    </source>
</evidence>
<evidence type="ECO:0000256" key="1">
    <source>
        <dbReference type="ARBA" id="ARBA00001957"/>
    </source>
</evidence>
<dbReference type="CDD" id="cd05930">
    <property type="entry name" value="A_NRPS"/>
    <property type="match status" value="1"/>
</dbReference>
<dbReference type="EMBL" id="JAUUCC010000145">
    <property type="protein sequence ID" value="MEE2055048.1"/>
    <property type="molecule type" value="Genomic_DNA"/>
</dbReference>
<dbReference type="Gene3D" id="3.40.50.720">
    <property type="entry name" value="NAD(P)-binding Rossmann-like Domain"/>
    <property type="match status" value="1"/>
</dbReference>
<dbReference type="Pfam" id="PF00501">
    <property type="entry name" value="AMP-binding"/>
    <property type="match status" value="1"/>
</dbReference>
<dbReference type="InterPro" id="IPR001242">
    <property type="entry name" value="Condensation_dom"/>
</dbReference>
<evidence type="ECO:0000313" key="7">
    <source>
        <dbReference type="EMBL" id="MEE2055048.1"/>
    </source>
</evidence>